<name>A0A433QR58_9FUNG</name>
<comment type="caution">
    <text evidence="1">The sequence shown here is derived from an EMBL/GenBank/DDBJ whole genome shotgun (WGS) entry which is preliminary data.</text>
</comment>
<feature type="non-terminal residue" evidence="1">
    <location>
        <position position="82"/>
    </location>
</feature>
<accession>A0A433QR58</accession>
<gene>
    <name evidence="1" type="ORF">BC938DRAFT_475952</name>
</gene>
<dbReference type="AlphaFoldDB" id="A0A433QR58"/>
<evidence type="ECO:0000313" key="2">
    <source>
        <dbReference type="Proteomes" id="UP000274822"/>
    </source>
</evidence>
<reference evidence="1 2" key="1">
    <citation type="journal article" date="2018" name="New Phytol.">
        <title>Phylogenomics of Endogonaceae and evolution of mycorrhizas within Mucoromycota.</title>
        <authorList>
            <person name="Chang Y."/>
            <person name="Desiro A."/>
            <person name="Na H."/>
            <person name="Sandor L."/>
            <person name="Lipzen A."/>
            <person name="Clum A."/>
            <person name="Barry K."/>
            <person name="Grigoriev I.V."/>
            <person name="Martin F.M."/>
            <person name="Stajich J.E."/>
            <person name="Smith M.E."/>
            <person name="Bonito G."/>
            <person name="Spatafora J.W."/>
        </authorList>
    </citation>
    <scope>NUCLEOTIDE SEQUENCE [LARGE SCALE GENOMIC DNA]</scope>
    <source>
        <strain evidence="1 2">AD002</strain>
    </source>
</reference>
<evidence type="ECO:0000313" key="1">
    <source>
        <dbReference type="EMBL" id="RUS32251.1"/>
    </source>
</evidence>
<proteinExistence type="predicted"/>
<keyword evidence="2" id="KW-1185">Reference proteome</keyword>
<dbReference type="Proteomes" id="UP000274822">
    <property type="component" value="Unassembled WGS sequence"/>
</dbReference>
<sequence>MAPGARFIQGPAYAAHAVPRRHTKSTESASREMVKICHRRGVKWECGRKLYTGGSGVLMYIYQIHIFENIVNSNQGKDMKEY</sequence>
<protein>
    <submittedName>
        <fullName evidence="1">Uncharacterized protein</fullName>
    </submittedName>
</protein>
<dbReference type="EMBL" id="RBNJ01002223">
    <property type="protein sequence ID" value="RUS32251.1"/>
    <property type="molecule type" value="Genomic_DNA"/>
</dbReference>
<organism evidence="1 2">
    <name type="scientific">Jimgerdemannia flammicorona</name>
    <dbReference type="NCBI Taxonomy" id="994334"/>
    <lineage>
        <taxon>Eukaryota</taxon>
        <taxon>Fungi</taxon>
        <taxon>Fungi incertae sedis</taxon>
        <taxon>Mucoromycota</taxon>
        <taxon>Mucoromycotina</taxon>
        <taxon>Endogonomycetes</taxon>
        <taxon>Endogonales</taxon>
        <taxon>Endogonaceae</taxon>
        <taxon>Jimgerdemannia</taxon>
    </lineage>
</organism>